<feature type="coiled-coil region" evidence="1">
    <location>
        <begin position="62"/>
        <end position="135"/>
    </location>
</feature>
<keyword evidence="3" id="KW-0812">Transmembrane</keyword>
<reference evidence="4" key="2">
    <citation type="submission" date="2021-04" db="EMBL/GenBank/DDBJ databases">
        <authorList>
            <person name="Gilroy R."/>
        </authorList>
    </citation>
    <scope>NUCLEOTIDE SEQUENCE</scope>
    <source>
        <strain evidence="4">ChiHjej8B7-3636</strain>
    </source>
</reference>
<feature type="transmembrane region" description="Helical" evidence="3">
    <location>
        <begin position="177"/>
        <end position="194"/>
    </location>
</feature>
<evidence type="ECO:0000256" key="3">
    <source>
        <dbReference type="SAM" id="Phobius"/>
    </source>
</evidence>
<protein>
    <submittedName>
        <fullName evidence="4">Large exoprotein</fullName>
    </submittedName>
</protein>
<evidence type="ECO:0000256" key="2">
    <source>
        <dbReference type="SAM" id="MobiDB-lite"/>
    </source>
</evidence>
<proteinExistence type="predicted"/>
<reference evidence="4" key="1">
    <citation type="journal article" date="2021" name="PeerJ">
        <title>Extensive microbial diversity within the chicken gut microbiome revealed by metagenomics and culture.</title>
        <authorList>
            <person name="Gilroy R."/>
            <person name="Ravi A."/>
            <person name="Getino M."/>
            <person name="Pursley I."/>
            <person name="Horton D.L."/>
            <person name="Alikhan N.F."/>
            <person name="Baker D."/>
            <person name="Gharbi K."/>
            <person name="Hall N."/>
            <person name="Watson M."/>
            <person name="Adriaenssens E.M."/>
            <person name="Foster-Nyarko E."/>
            <person name="Jarju S."/>
            <person name="Secka A."/>
            <person name="Antonio M."/>
            <person name="Oren A."/>
            <person name="Chaudhuri R.R."/>
            <person name="La Ragione R."/>
            <person name="Hildebrand F."/>
            <person name="Pallen M.J."/>
        </authorList>
    </citation>
    <scope>NUCLEOTIDE SEQUENCE</scope>
    <source>
        <strain evidence="4">ChiHjej8B7-3636</strain>
    </source>
</reference>
<accession>A0A9D2H5D6</accession>
<feature type="compositionally biased region" description="Basic and acidic residues" evidence="2">
    <location>
        <begin position="260"/>
        <end position="280"/>
    </location>
</feature>
<comment type="caution">
    <text evidence="4">The sequence shown here is derived from an EMBL/GenBank/DDBJ whole genome shotgun (WGS) entry which is preliminary data.</text>
</comment>
<feature type="compositionally biased region" description="Basic and acidic residues" evidence="2">
    <location>
        <begin position="297"/>
        <end position="311"/>
    </location>
</feature>
<sequence length="311" mass="34288">MGGQILGGGAIALVVVVLWLVYLLPTWQARMRYGAAERNAVRLNQALRVLAETSETPDEVRVELSRREIAKQHRLVKQLEAEDDRLRDEYDRAEVERRRIENEAKLERSRRDAEAARISRAIEAEEARLRVAQMQADPRARHAAARRRGRLAATATLVAGLVTIAIGVWQLLAVAQWVWFAAGAAVTVAGLVALRRMSVVASRARRSAAPSAPAAEARPERGEQPVLMNPEDRGWTPRRLPAPLTATAGSRASEEVAAARARDGLRQAVREEAARERIIERQSPVPLAPPSADDAQIEQHVRDLLARRAAG</sequence>
<dbReference type="Proteomes" id="UP000824220">
    <property type="component" value="Unassembled WGS sequence"/>
</dbReference>
<dbReference type="EMBL" id="DXAM01000125">
    <property type="protein sequence ID" value="HJA04942.1"/>
    <property type="molecule type" value="Genomic_DNA"/>
</dbReference>
<feature type="compositionally biased region" description="Low complexity" evidence="2">
    <location>
        <begin position="248"/>
        <end position="259"/>
    </location>
</feature>
<dbReference type="AlphaFoldDB" id="A0A9D2H5D6"/>
<evidence type="ECO:0000313" key="5">
    <source>
        <dbReference type="Proteomes" id="UP000824220"/>
    </source>
</evidence>
<keyword evidence="3" id="KW-0472">Membrane</keyword>
<feature type="compositionally biased region" description="Low complexity" evidence="2">
    <location>
        <begin position="207"/>
        <end position="216"/>
    </location>
</feature>
<keyword evidence="3" id="KW-1133">Transmembrane helix</keyword>
<organism evidence="4 5">
    <name type="scientific">Candidatus Microbacterium stercoravium</name>
    <dbReference type="NCBI Taxonomy" id="2838697"/>
    <lineage>
        <taxon>Bacteria</taxon>
        <taxon>Bacillati</taxon>
        <taxon>Actinomycetota</taxon>
        <taxon>Actinomycetes</taxon>
        <taxon>Micrococcales</taxon>
        <taxon>Microbacteriaceae</taxon>
        <taxon>Microbacterium</taxon>
    </lineage>
</organism>
<gene>
    <name evidence="4" type="ORF">H9800_08810</name>
</gene>
<evidence type="ECO:0000256" key="1">
    <source>
        <dbReference type="SAM" id="Coils"/>
    </source>
</evidence>
<keyword evidence="1" id="KW-0175">Coiled coil</keyword>
<name>A0A9D2H5D6_9MICO</name>
<feature type="region of interest" description="Disordered" evidence="2">
    <location>
        <begin position="205"/>
        <end position="311"/>
    </location>
</feature>
<feature type="transmembrane region" description="Helical" evidence="3">
    <location>
        <begin position="6"/>
        <end position="24"/>
    </location>
</feature>
<evidence type="ECO:0000313" key="4">
    <source>
        <dbReference type="EMBL" id="HJA04942.1"/>
    </source>
</evidence>
<feature type="transmembrane region" description="Helical" evidence="3">
    <location>
        <begin position="151"/>
        <end position="171"/>
    </location>
</feature>